<comment type="caution">
    <text evidence="2">The sequence shown here is derived from an EMBL/GenBank/DDBJ whole genome shotgun (WGS) entry which is preliminary data.</text>
</comment>
<sequence>MTAVRDRLPEGRYGRADAARTERRLKALGAVLGAVLLAVVGWSAWWYLSTNDVSGQVVTFTVVSDSEVQAHLEVHKPVGTTAVCTLRSQAPDQSEVGRKDVTLAQHASVVDTMVTIRTTARGTTAELLGCQRADQH</sequence>
<keyword evidence="1" id="KW-0812">Transmembrane</keyword>
<name>A0ABT1PX28_9ACTN</name>
<dbReference type="RefSeq" id="WP_255921131.1">
    <property type="nucleotide sequence ID" value="NZ_JANFNG010000012.1"/>
</dbReference>
<evidence type="ECO:0000313" key="2">
    <source>
        <dbReference type="EMBL" id="MCQ4082221.1"/>
    </source>
</evidence>
<dbReference type="Proteomes" id="UP001057702">
    <property type="component" value="Unassembled WGS sequence"/>
</dbReference>
<evidence type="ECO:0000256" key="1">
    <source>
        <dbReference type="SAM" id="Phobius"/>
    </source>
</evidence>
<accession>A0ABT1PX28</accession>
<evidence type="ECO:0000313" key="3">
    <source>
        <dbReference type="Proteomes" id="UP001057702"/>
    </source>
</evidence>
<dbReference type="InterPro" id="IPR025443">
    <property type="entry name" value="DUF4307"/>
</dbReference>
<proteinExistence type="predicted"/>
<protein>
    <submittedName>
        <fullName evidence="2">DUF4307 domain-containing protein</fullName>
    </submittedName>
</protein>
<dbReference type="EMBL" id="JANFNG010000012">
    <property type="protein sequence ID" value="MCQ4082221.1"/>
    <property type="molecule type" value="Genomic_DNA"/>
</dbReference>
<keyword evidence="1" id="KW-0472">Membrane</keyword>
<dbReference type="Pfam" id="PF14155">
    <property type="entry name" value="DUF4307"/>
    <property type="match status" value="1"/>
</dbReference>
<feature type="transmembrane region" description="Helical" evidence="1">
    <location>
        <begin position="27"/>
        <end position="48"/>
    </location>
</feature>
<gene>
    <name evidence="2" type="ORF">NGB36_16800</name>
</gene>
<reference evidence="2" key="1">
    <citation type="submission" date="2022-06" db="EMBL/GenBank/DDBJ databases">
        <title>Draft genome sequence of Streptomyces sp. RB6PN25 isolated from peat swamp forest in Thailand.</title>
        <authorList>
            <person name="Duangmal K."/>
            <person name="Klaysubun C."/>
        </authorList>
    </citation>
    <scope>NUCLEOTIDE SEQUENCE</scope>
    <source>
        <strain evidence="2">RB6PN25</strain>
    </source>
</reference>
<organism evidence="2 3">
    <name type="scientific">Streptomyces humicola</name>
    <dbReference type="NCBI Taxonomy" id="2953240"/>
    <lineage>
        <taxon>Bacteria</taxon>
        <taxon>Bacillati</taxon>
        <taxon>Actinomycetota</taxon>
        <taxon>Actinomycetes</taxon>
        <taxon>Kitasatosporales</taxon>
        <taxon>Streptomycetaceae</taxon>
        <taxon>Streptomyces</taxon>
    </lineage>
</organism>
<keyword evidence="1" id="KW-1133">Transmembrane helix</keyword>
<keyword evidence="3" id="KW-1185">Reference proteome</keyword>